<dbReference type="InterPro" id="IPR032675">
    <property type="entry name" value="LRR_dom_sf"/>
</dbReference>
<gene>
    <name evidence="3" type="ORF">M378DRAFT_13520</name>
</gene>
<dbReference type="Gene3D" id="3.80.10.10">
    <property type="entry name" value="Ribonuclease Inhibitor"/>
    <property type="match status" value="1"/>
</dbReference>
<sequence>MFSEPPTKDSIFSARQSLQSTRRLIADISSQIDNAESTLSQLLNDSRKQINLLRSQRAQLETQHLQTLAYLSPIRKLPSELLRDIFLWYFQHDPKCAWTLAAVCATWRRLALQTPRLWSKIRLRTTQHSSADTIRLWLERSGLSVPLDIEIFLRVAREKNQDSSSSRRRRYRSVSPSSGPPSWTVPLGGNHNHHGYVLAPPPVHLSPPLPAIPLIPVAPSPITVPQTPIVPFSPSPTLSENWSSLTTRPIADSNNNNNTNNNLRTSAHWGHVAVFYLVEQMHRWERFVFRFDKQFASMKALKSINGDAPLLREFEISSLEPTYYADWPWLPNGPNTTTSSAFPSSPVPALKSLTLHYTPFKWSSPMFHSNLTSLHLRALPTAHLPLDRILYVVSNNRNLRSLTLQFQGTLSAVLPLSIVTLPHLTSLEIGGHYLLTQILDSLVIPSLNVLNIDIEARDSIEESIVSLVVRSGCSNLLEHLSIAYGTTTFASTFIFPSSSSPTSLPPGIPPPPSSASYYFPPGGIVVAWPALLAELPRLKTLCVGGTPLDPLLTALGPPGEDMHQSENWACVDLERLSMRNCHAHSEGVVKLVQMVEVRNPANSGSNPTTGGASSAASSSALLAGSAAAIASGGSAGGGGSSMPDRLKTLELYECASLGQDVVRWLRDRIEVVACTDLPYDRASGYY</sequence>
<dbReference type="InParanoid" id="A0A0C2WXC9"/>
<dbReference type="EMBL" id="KN818284">
    <property type="protein sequence ID" value="KIL61481.1"/>
    <property type="molecule type" value="Genomic_DNA"/>
</dbReference>
<dbReference type="STRING" id="946122.A0A0C2WXC9"/>
<evidence type="ECO:0000313" key="3">
    <source>
        <dbReference type="EMBL" id="KIL61481.1"/>
    </source>
</evidence>
<protein>
    <submittedName>
        <fullName evidence="3">Uncharacterized protein</fullName>
    </submittedName>
</protein>
<feature type="compositionally biased region" description="Low complexity" evidence="2">
    <location>
        <begin position="173"/>
        <end position="182"/>
    </location>
</feature>
<dbReference type="Gene3D" id="1.20.1280.50">
    <property type="match status" value="1"/>
</dbReference>
<proteinExistence type="predicted"/>
<organism evidence="3 4">
    <name type="scientific">Amanita muscaria (strain Koide BX008)</name>
    <dbReference type="NCBI Taxonomy" id="946122"/>
    <lineage>
        <taxon>Eukaryota</taxon>
        <taxon>Fungi</taxon>
        <taxon>Dikarya</taxon>
        <taxon>Basidiomycota</taxon>
        <taxon>Agaricomycotina</taxon>
        <taxon>Agaricomycetes</taxon>
        <taxon>Agaricomycetidae</taxon>
        <taxon>Agaricales</taxon>
        <taxon>Pluteineae</taxon>
        <taxon>Amanitaceae</taxon>
        <taxon>Amanita</taxon>
    </lineage>
</organism>
<accession>A0A0C2WXC9</accession>
<dbReference type="AlphaFoldDB" id="A0A0C2WXC9"/>
<dbReference type="Proteomes" id="UP000054549">
    <property type="component" value="Unassembled WGS sequence"/>
</dbReference>
<evidence type="ECO:0000256" key="2">
    <source>
        <dbReference type="SAM" id="MobiDB-lite"/>
    </source>
</evidence>
<dbReference type="OrthoDB" id="3208947at2759"/>
<dbReference type="HOGENOM" id="CLU_007608_0_0_1"/>
<evidence type="ECO:0000313" key="4">
    <source>
        <dbReference type="Proteomes" id="UP000054549"/>
    </source>
</evidence>
<feature type="coiled-coil region" evidence="1">
    <location>
        <begin position="18"/>
        <end position="63"/>
    </location>
</feature>
<evidence type="ECO:0000256" key="1">
    <source>
        <dbReference type="SAM" id="Coils"/>
    </source>
</evidence>
<feature type="region of interest" description="Disordered" evidence="2">
    <location>
        <begin position="163"/>
        <end position="186"/>
    </location>
</feature>
<reference evidence="3 4" key="1">
    <citation type="submission" date="2014-04" db="EMBL/GenBank/DDBJ databases">
        <title>Evolutionary Origins and Diversification of the Mycorrhizal Mutualists.</title>
        <authorList>
            <consortium name="DOE Joint Genome Institute"/>
            <consortium name="Mycorrhizal Genomics Consortium"/>
            <person name="Kohler A."/>
            <person name="Kuo A."/>
            <person name="Nagy L.G."/>
            <person name="Floudas D."/>
            <person name="Copeland A."/>
            <person name="Barry K.W."/>
            <person name="Cichocki N."/>
            <person name="Veneault-Fourrey C."/>
            <person name="LaButti K."/>
            <person name="Lindquist E.A."/>
            <person name="Lipzen A."/>
            <person name="Lundell T."/>
            <person name="Morin E."/>
            <person name="Murat C."/>
            <person name="Riley R."/>
            <person name="Ohm R."/>
            <person name="Sun H."/>
            <person name="Tunlid A."/>
            <person name="Henrissat B."/>
            <person name="Grigoriev I.V."/>
            <person name="Hibbett D.S."/>
            <person name="Martin F."/>
        </authorList>
    </citation>
    <scope>NUCLEOTIDE SEQUENCE [LARGE SCALE GENOMIC DNA]</scope>
    <source>
        <strain evidence="3 4">Koide BX008</strain>
    </source>
</reference>
<dbReference type="SUPFAM" id="SSF52047">
    <property type="entry name" value="RNI-like"/>
    <property type="match status" value="1"/>
</dbReference>
<keyword evidence="4" id="KW-1185">Reference proteome</keyword>
<keyword evidence="1" id="KW-0175">Coiled coil</keyword>
<name>A0A0C2WXC9_AMAMK</name>